<proteinExistence type="predicted"/>
<keyword evidence="5" id="KW-1185">Reference proteome</keyword>
<sequence>MAKNKSVNPAESHRKNQRKKEVQKNKEARKKAREFTTAKQDTGPIEEQIETIEAKPNLSAEDKQQLSTLRSELKRLLKAKEEYLKEHPEHRTLVYASAHKRQKGEAAQLSRVGDPTDRKVFGKDGLPLRPERSIYYDPVMNPYGIPPPGMLYMERPPTPDETQMIEAPEDGSSSSEGEDDIPMPPGPPPGGYSDESSDEEAEGDDIPQPATLPPGFVPPLPPGPPPPNAMLAPGFTHPILVGAFPNAAFPVPPPPPPPPAGIPTGTLGILPPPPPPPPGFPLNMPLPSPFATAALPPGAIPPPPFGFPNFPPSFPVAPSGRDVHITQHVDPLSIPGSTVSQPYQAYQHHRQRHPQNRPGPSSLPPAPSSLPKRPTATASTSKAPLALDDTSGVATIFAAPELRDLKKEATAFVPRGIRQKTQVQAVPAAPSVSGKDEEDEGDEEIKRPDLMATLAKAGITGAVTAGSSSAKAGVKDVTEDEYDQFMEDIEKIVE</sequence>
<dbReference type="Pfam" id="PF12622">
    <property type="entry name" value="NpwBP"/>
    <property type="match status" value="1"/>
</dbReference>
<evidence type="ECO:0000313" key="5">
    <source>
        <dbReference type="Proteomes" id="UP000054097"/>
    </source>
</evidence>
<feature type="region of interest" description="Disordered" evidence="2">
    <location>
        <begin position="318"/>
        <end position="390"/>
    </location>
</feature>
<reference evidence="5" key="2">
    <citation type="submission" date="2015-01" db="EMBL/GenBank/DDBJ databases">
        <title>Evolutionary Origins and Diversification of the Mycorrhizal Mutualists.</title>
        <authorList>
            <consortium name="DOE Joint Genome Institute"/>
            <consortium name="Mycorrhizal Genomics Consortium"/>
            <person name="Kohler A."/>
            <person name="Kuo A."/>
            <person name="Nagy L.G."/>
            <person name="Floudas D."/>
            <person name="Copeland A."/>
            <person name="Barry K.W."/>
            <person name="Cichocki N."/>
            <person name="Veneault-Fourrey C."/>
            <person name="LaButti K."/>
            <person name="Lindquist E.A."/>
            <person name="Lipzen A."/>
            <person name="Lundell T."/>
            <person name="Morin E."/>
            <person name="Murat C."/>
            <person name="Riley R."/>
            <person name="Ohm R."/>
            <person name="Sun H."/>
            <person name="Tunlid A."/>
            <person name="Henrissat B."/>
            <person name="Grigoriev I.V."/>
            <person name="Hibbett D.S."/>
            <person name="Martin F."/>
        </authorList>
    </citation>
    <scope>NUCLEOTIDE SEQUENCE [LARGE SCALE GENOMIC DNA]</scope>
    <source>
        <strain evidence="5">MAFF 305830</strain>
    </source>
</reference>
<feature type="coiled-coil region" evidence="1">
    <location>
        <begin position="59"/>
        <end position="86"/>
    </location>
</feature>
<gene>
    <name evidence="4" type="ORF">M408DRAFT_216705</name>
</gene>
<feature type="region of interest" description="Disordered" evidence="2">
    <location>
        <begin position="1"/>
        <end position="46"/>
    </location>
</feature>
<name>A0A0C3B658_SERVB</name>
<evidence type="ECO:0000259" key="3">
    <source>
        <dbReference type="Pfam" id="PF09429"/>
    </source>
</evidence>
<feature type="compositionally biased region" description="Pro residues" evidence="2">
    <location>
        <begin position="270"/>
        <end position="284"/>
    </location>
</feature>
<feature type="compositionally biased region" description="Pro residues" evidence="2">
    <location>
        <begin position="210"/>
        <end position="228"/>
    </location>
</feature>
<dbReference type="GO" id="GO:0006396">
    <property type="term" value="P:RNA processing"/>
    <property type="evidence" value="ECO:0007669"/>
    <property type="project" value="InterPro"/>
</dbReference>
<keyword evidence="1" id="KW-0175">Coiled coil</keyword>
<evidence type="ECO:0000313" key="4">
    <source>
        <dbReference type="EMBL" id="KIM32320.1"/>
    </source>
</evidence>
<feature type="region of interest" description="Disordered" evidence="2">
    <location>
        <begin position="96"/>
        <end position="130"/>
    </location>
</feature>
<dbReference type="Proteomes" id="UP000054097">
    <property type="component" value="Unassembled WGS sequence"/>
</dbReference>
<evidence type="ECO:0000256" key="2">
    <source>
        <dbReference type="SAM" id="MobiDB-lite"/>
    </source>
</evidence>
<feature type="compositionally biased region" description="Acidic residues" evidence="2">
    <location>
        <begin position="195"/>
        <end position="205"/>
    </location>
</feature>
<accession>A0A0C3B658</accession>
<reference evidence="4 5" key="1">
    <citation type="submission" date="2014-04" db="EMBL/GenBank/DDBJ databases">
        <authorList>
            <consortium name="DOE Joint Genome Institute"/>
            <person name="Kuo A."/>
            <person name="Zuccaro A."/>
            <person name="Kohler A."/>
            <person name="Nagy L.G."/>
            <person name="Floudas D."/>
            <person name="Copeland A."/>
            <person name="Barry K.W."/>
            <person name="Cichocki N."/>
            <person name="Veneault-Fourrey C."/>
            <person name="LaButti K."/>
            <person name="Lindquist E.A."/>
            <person name="Lipzen A."/>
            <person name="Lundell T."/>
            <person name="Morin E."/>
            <person name="Murat C."/>
            <person name="Sun H."/>
            <person name="Tunlid A."/>
            <person name="Henrissat B."/>
            <person name="Grigoriev I.V."/>
            <person name="Hibbett D.S."/>
            <person name="Martin F."/>
            <person name="Nordberg H.P."/>
            <person name="Cantor M.N."/>
            <person name="Hua S.X."/>
        </authorList>
    </citation>
    <scope>NUCLEOTIDE SEQUENCE [LARGE SCALE GENOMIC DNA]</scope>
    <source>
        <strain evidence="4 5">MAFF 305830</strain>
    </source>
</reference>
<protein>
    <recommendedName>
        <fullName evidence="3">Wbp11/ELF5/Saf1 N-terminal domain-containing protein</fullName>
    </recommendedName>
</protein>
<feature type="region of interest" description="Disordered" evidence="2">
    <location>
        <begin position="420"/>
        <end position="444"/>
    </location>
</feature>
<dbReference type="HOGENOM" id="CLU_040947_0_0_1"/>
<dbReference type="AlphaFoldDB" id="A0A0C3B658"/>
<dbReference type="OrthoDB" id="205569at2759"/>
<feature type="compositionally biased region" description="Polar residues" evidence="2">
    <location>
        <begin position="335"/>
        <end position="344"/>
    </location>
</feature>
<dbReference type="EMBL" id="KN824280">
    <property type="protein sequence ID" value="KIM32320.1"/>
    <property type="molecule type" value="Genomic_DNA"/>
</dbReference>
<dbReference type="Pfam" id="PF09429">
    <property type="entry name" value="Wbp11"/>
    <property type="match status" value="1"/>
</dbReference>
<feature type="region of interest" description="Disordered" evidence="2">
    <location>
        <begin position="145"/>
        <end position="284"/>
    </location>
</feature>
<dbReference type="STRING" id="933852.A0A0C3B658"/>
<dbReference type="InterPro" id="IPR019007">
    <property type="entry name" value="Wbp11/ELF5/Saf1_N"/>
</dbReference>
<evidence type="ECO:0000256" key="1">
    <source>
        <dbReference type="SAM" id="Coils"/>
    </source>
</evidence>
<feature type="domain" description="Wbp11/ELF5/Saf1 N-terminal" evidence="3">
    <location>
        <begin position="5"/>
        <end position="77"/>
    </location>
</feature>
<feature type="compositionally biased region" description="Basic and acidic residues" evidence="2">
    <location>
        <begin position="11"/>
        <end position="26"/>
    </location>
</feature>
<feature type="compositionally biased region" description="Pro residues" evidence="2">
    <location>
        <begin position="250"/>
        <end position="261"/>
    </location>
</feature>
<organism evidence="4 5">
    <name type="scientific">Serendipita vermifera MAFF 305830</name>
    <dbReference type="NCBI Taxonomy" id="933852"/>
    <lineage>
        <taxon>Eukaryota</taxon>
        <taxon>Fungi</taxon>
        <taxon>Dikarya</taxon>
        <taxon>Basidiomycota</taxon>
        <taxon>Agaricomycotina</taxon>
        <taxon>Agaricomycetes</taxon>
        <taxon>Sebacinales</taxon>
        <taxon>Serendipitaceae</taxon>
        <taxon>Serendipita</taxon>
    </lineage>
</organism>